<reference evidence="2" key="1">
    <citation type="submission" date="2022-11" db="EMBL/GenBank/DDBJ databases">
        <title>Nonomuraea corallina sp. nov., a new species of the genus Nonomuraea isolated from sea side sediment in Thai sea.</title>
        <authorList>
            <person name="Ngamcharungchit C."/>
            <person name="Matsumoto A."/>
            <person name="Suriyachadkun C."/>
            <person name="Panbangred W."/>
            <person name="Inahashi Y."/>
            <person name="Intra B."/>
        </authorList>
    </citation>
    <scope>NUCLEOTIDE SEQUENCE</scope>
    <source>
        <strain evidence="2">MCN248</strain>
    </source>
</reference>
<gene>
    <name evidence="2" type="ORF">OUY22_07875</name>
</gene>
<proteinExistence type="predicted"/>
<name>A0ABT4S841_9ACTN</name>
<feature type="transmembrane region" description="Helical" evidence="1">
    <location>
        <begin position="53"/>
        <end position="70"/>
    </location>
</feature>
<feature type="transmembrane region" description="Helical" evidence="1">
    <location>
        <begin position="82"/>
        <end position="102"/>
    </location>
</feature>
<organism evidence="2 3">
    <name type="scientific">Nonomuraea corallina</name>
    <dbReference type="NCBI Taxonomy" id="2989783"/>
    <lineage>
        <taxon>Bacteria</taxon>
        <taxon>Bacillati</taxon>
        <taxon>Actinomycetota</taxon>
        <taxon>Actinomycetes</taxon>
        <taxon>Streptosporangiales</taxon>
        <taxon>Streptosporangiaceae</taxon>
        <taxon>Nonomuraea</taxon>
    </lineage>
</organism>
<dbReference type="RefSeq" id="WP_270154139.1">
    <property type="nucleotide sequence ID" value="NZ_JAPNNL010000020.1"/>
</dbReference>
<dbReference type="EMBL" id="JAPNNL010000020">
    <property type="protein sequence ID" value="MDA0633336.1"/>
    <property type="molecule type" value="Genomic_DNA"/>
</dbReference>
<evidence type="ECO:0000256" key="1">
    <source>
        <dbReference type="SAM" id="Phobius"/>
    </source>
</evidence>
<evidence type="ECO:0000313" key="2">
    <source>
        <dbReference type="EMBL" id="MDA0633336.1"/>
    </source>
</evidence>
<keyword evidence="3" id="KW-1185">Reference proteome</keyword>
<keyword evidence="1" id="KW-0812">Transmembrane</keyword>
<evidence type="ECO:0000313" key="3">
    <source>
        <dbReference type="Proteomes" id="UP001144036"/>
    </source>
</evidence>
<protein>
    <recommendedName>
        <fullName evidence="4">FUSC family protein</fullName>
    </recommendedName>
</protein>
<dbReference type="Proteomes" id="UP001144036">
    <property type="component" value="Unassembled WGS sequence"/>
</dbReference>
<evidence type="ECO:0008006" key="4">
    <source>
        <dbReference type="Google" id="ProtNLM"/>
    </source>
</evidence>
<comment type="caution">
    <text evidence="2">The sequence shown here is derived from an EMBL/GenBank/DDBJ whole genome shotgun (WGS) entry which is preliminary data.</text>
</comment>
<keyword evidence="1" id="KW-0472">Membrane</keyword>
<accession>A0ABT4S841</accession>
<keyword evidence="1" id="KW-1133">Transmembrane helix</keyword>
<feature type="transmembrane region" description="Helical" evidence="1">
    <location>
        <begin position="29"/>
        <end position="47"/>
    </location>
</feature>
<sequence>MPHFLQPTQSERFRLTLNTDGRSHPIENALAVGALVCGIVAFVALFFPGGHVVASWVGTLGFGVGFYSQYVSATTPQRSLNIIGLVASFLGVALGIAGGGYLP</sequence>